<feature type="non-terminal residue" evidence="1">
    <location>
        <position position="94"/>
    </location>
</feature>
<accession>A0A381V7D7</accession>
<gene>
    <name evidence="1" type="ORF">METZ01_LOCUS89074</name>
</gene>
<dbReference type="InterPro" id="IPR009267">
    <property type="entry name" value="NTP_transf_6"/>
</dbReference>
<protein>
    <recommendedName>
        <fullName evidence="2">Nucleotidyltransferase family protein</fullName>
    </recommendedName>
</protein>
<dbReference type="PANTHER" id="PTHR39166">
    <property type="entry name" value="BLL1166 PROTEIN"/>
    <property type="match status" value="1"/>
</dbReference>
<sequence length="94" mass="10898">MMDVLEAVRQQHLPDGWIGAGFIRRKVWDTLHGFKEPTPLNDIDVLFFDPDDLSEAREKSIECLLANAMPGLPWSVKNQARMHVYNRDRQYVST</sequence>
<dbReference type="EMBL" id="UINC01008041">
    <property type="protein sequence ID" value="SVA36220.1"/>
    <property type="molecule type" value="Genomic_DNA"/>
</dbReference>
<evidence type="ECO:0008006" key="2">
    <source>
        <dbReference type="Google" id="ProtNLM"/>
    </source>
</evidence>
<evidence type="ECO:0000313" key="1">
    <source>
        <dbReference type="EMBL" id="SVA36220.1"/>
    </source>
</evidence>
<dbReference type="PANTHER" id="PTHR39166:SF1">
    <property type="entry name" value="BLL1166 PROTEIN"/>
    <property type="match status" value="1"/>
</dbReference>
<name>A0A381V7D7_9ZZZZ</name>
<dbReference type="AlphaFoldDB" id="A0A381V7D7"/>
<dbReference type="Pfam" id="PF06042">
    <property type="entry name" value="NTP_transf_6"/>
    <property type="match status" value="1"/>
</dbReference>
<reference evidence="1" key="1">
    <citation type="submission" date="2018-05" db="EMBL/GenBank/DDBJ databases">
        <authorList>
            <person name="Lanie J.A."/>
            <person name="Ng W.-L."/>
            <person name="Kazmierczak K.M."/>
            <person name="Andrzejewski T.M."/>
            <person name="Davidsen T.M."/>
            <person name="Wayne K.J."/>
            <person name="Tettelin H."/>
            <person name="Glass J.I."/>
            <person name="Rusch D."/>
            <person name="Podicherti R."/>
            <person name="Tsui H.-C.T."/>
            <person name="Winkler M.E."/>
        </authorList>
    </citation>
    <scope>NUCLEOTIDE SEQUENCE</scope>
</reference>
<organism evidence="1">
    <name type="scientific">marine metagenome</name>
    <dbReference type="NCBI Taxonomy" id="408172"/>
    <lineage>
        <taxon>unclassified sequences</taxon>
        <taxon>metagenomes</taxon>
        <taxon>ecological metagenomes</taxon>
    </lineage>
</organism>
<proteinExistence type="predicted"/>